<protein>
    <submittedName>
        <fullName evidence="1">Uncharacterized protein</fullName>
    </submittedName>
</protein>
<proteinExistence type="predicted"/>
<keyword evidence="1" id="KW-0614">Plasmid</keyword>
<dbReference type="EMBL" id="CP011076">
    <property type="protein sequence ID" value="AKF96298.1"/>
    <property type="molecule type" value="Genomic_DNA"/>
</dbReference>
<organism evidence="1">
    <name type="scientific">Brevibacillus laterosporus</name>
    <name type="common">Bacillus laterosporus</name>
    <dbReference type="NCBI Taxonomy" id="1465"/>
    <lineage>
        <taxon>Bacteria</taxon>
        <taxon>Bacillati</taxon>
        <taxon>Bacillota</taxon>
        <taxon>Bacilli</taxon>
        <taxon>Bacillales</taxon>
        <taxon>Paenibacillaceae</taxon>
        <taxon>Brevibacillus</taxon>
    </lineage>
</organism>
<gene>
    <name evidence="1" type="ORF">EX87_22475</name>
</gene>
<accession>A0A0F7EJW2</accession>
<dbReference type="RefSeq" id="WP_031415641.1">
    <property type="nucleotide sequence ID" value="NZ_CP011076.1"/>
</dbReference>
<reference evidence="1" key="1">
    <citation type="submission" date="2015-03" db="EMBL/GenBank/DDBJ databases">
        <title>MIGS Cultured Bacterial/Archaeal sample from Brevibacillus laterosporus.</title>
        <authorList>
            <person name="Zeng D."/>
            <person name="Zhu L."/>
            <person name="Dong G."/>
            <person name="Ye W."/>
            <person name="Ren D."/>
            <person name="Wu L."/>
            <person name="Xu J."/>
            <person name="Li G."/>
            <person name="Guo L."/>
        </authorList>
    </citation>
    <scope>NUCLEOTIDE SEQUENCE</scope>
    <source>
        <strain evidence="1">B9</strain>
        <plasmid evidence="1">unnamed2</plasmid>
    </source>
</reference>
<evidence type="ECO:0000313" key="1">
    <source>
        <dbReference type="EMBL" id="AKF96298.1"/>
    </source>
</evidence>
<name>A0A0F7EJW2_BRELA</name>
<sequence length="63" mass="7273">MISQQDIMKMKQQMNREVSKLVNIVLADSQQVAGEISEATDEEIRLSDGRSYRYENIREINGL</sequence>
<geneLocation type="plasmid" evidence="1">
    <name>unnamed2</name>
</geneLocation>
<dbReference type="AlphaFoldDB" id="A0A0F7EJW2"/>